<dbReference type="InterPro" id="IPR028992">
    <property type="entry name" value="Hedgehog/Intein_dom"/>
</dbReference>
<reference evidence="2 3" key="1">
    <citation type="submission" date="2017-02" db="EMBL/GenBank/DDBJ databases">
        <title>Ketogulonicigenium robustum SPU B003 Genome sequencing and assembly.</title>
        <authorList>
            <person name="Li Y."/>
            <person name="Liu L."/>
            <person name="Wang C."/>
            <person name="Zhang M."/>
            <person name="Zhang T."/>
            <person name="Zhang Y."/>
        </authorList>
    </citation>
    <scope>NUCLEOTIDE SEQUENCE [LARGE SCALE GENOMIC DNA]</scope>
    <source>
        <strain evidence="2 3">SPU_B003</strain>
    </source>
</reference>
<organism evidence="2 3">
    <name type="scientific">Ketogulonicigenium robustum</name>
    <dbReference type="NCBI Taxonomy" id="92947"/>
    <lineage>
        <taxon>Bacteria</taxon>
        <taxon>Pseudomonadati</taxon>
        <taxon>Pseudomonadota</taxon>
        <taxon>Alphaproteobacteria</taxon>
        <taxon>Rhodobacterales</taxon>
        <taxon>Roseobacteraceae</taxon>
        <taxon>Ketogulonicigenium</taxon>
    </lineage>
</organism>
<dbReference type="Gene3D" id="2.170.16.10">
    <property type="entry name" value="Hedgehog/Intein (Hint) domain"/>
    <property type="match status" value="1"/>
</dbReference>
<dbReference type="SUPFAM" id="SSF51294">
    <property type="entry name" value="Hedgehog/intein (Hint) domain"/>
    <property type="match status" value="1"/>
</dbReference>
<keyword evidence="3" id="KW-1185">Reference proteome</keyword>
<protein>
    <submittedName>
        <fullName evidence="2">Type I secretion target repeat protein</fullName>
    </submittedName>
</protein>
<feature type="domain" description="Hedgehog/Intein (Hint)" evidence="1">
    <location>
        <begin position="242"/>
        <end position="388"/>
    </location>
</feature>
<accession>A0A1W6NYP2</accession>
<dbReference type="PROSITE" id="PS50817">
    <property type="entry name" value="INTEIN_N_TER"/>
    <property type="match status" value="1"/>
</dbReference>
<dbReference type="Pfam" id="PF13403">
    <property type="entry name" value="Hint_2"/>
    <property type="match status" value="1"/>
</dbReference>
<dbReference type="AlphaFoldDB" id="A0A1W6NYP2"/>
<dbReference type="KEGG" id="kro:BVG79_01030"/>
<evidence type="ECO:0000259" key="1">
    <source>
        <dbReference type="Pfam" id="PF13403"/>
    </source>
</evidence>
<sequence length="445" mass="47099">MALIDLGLLQSETVYVDTTTNPTNVDLIGLDALTSPNVVYHGNGSIDLTTILGVIALSNSTIIATGGADVTIGAGLLDVSLLSGRTLYVDGDSSITLNAAAVSLAGVLTDLLNSTTISFSGSGDGVFRFNPPAVGLLSNFSLTVDSMGPGDKIVIPYGGDGVYALSEPKNFWGTQYTGYDANSGYLTLTNGTVVFSQVTVRIKMTQSEYNAYAANRDLYLDGANDTFTFPGDDSGEPPYVIPCFAAGTVIETAFGLHAIETLKVGDLVMTLDNGLKPIRWIGSVKIEQAELEANPNLKPIRISAGALGRNTPVMDLTVSPQHRVLVSSKVAERMLGSNEVLVAAKQLLVVDGVDVAETTDGVEYFHFLLDEHEVVFSNGAQTETLYTGPMALMAVGKAAREEILELFPQLADLDYSAPSARPLASGRQARKLAMRHVSNNRPLIS</sequence>
<dbReference type="GO" id="GO:0016539">
    <property type="term" value="P:intein-mediated protein splicing"/>
    <property type="evidence" value="ECO:0007669"/>
    <property type="project" value="InterPro"/>
</dbReference>
<evidence type="ECO:0000313" key="3">
    <source>
        <dbReference type="Proteomes" id="UP000242447"/>
    </source>
</evidence>
<dbReference type="EMBL" id="CP019937">
    <property type="protein sequence ID" value="ARO14376.1"/>
    <property type="molecule type" value="Genomic_DNA"/>
</dbReference>
<gene>
    <name evidence="2" type="ORF">BVG79_01030</name>
</gene>
<dbReference type="Proteomes" id="UP000242447">
    <property type="component" value="Chromosome"/>
</dbReference>
<evidence type="ECO:0000313" key="2">
    <source>
        <dbReference type="EMBL" id="ARO14376.1"/>
    </source>
</evidence>
<name>A0A1W6NYP2_9RHOB</name>
<dbReference type="InterPro" id="IPR036844">
    <property type="entry name" value="Hint_dom_sf"/>
</dbReference>
<dbReference type="RefSeq" id="WP_236951427.1">
    <property type="nucleotide sequence ID" value="NZ_CP019937.1"/>
</dbReference>
<dbReference type="STRING" id="92947.BVG79_01030"/>
<proteinExistence type="predicted"/>
<dbReference type="InterPro" id="IPR006141">
    <property type="entry name" value="Intein_N"/>
</dbReference>